<dbReference type="GO" id="GO:0004568">
    <property type="term" value="F:chitinase activity"/>
    <property type="evidence" value="ECO:0007669"/>
    <property type="project" value="TreeGrafter"/>
</dbReference>
<dbReference type="Proteomes" id="UP000660262">
    <property type="component" value="Unassembled WGS sequence"/>
</dbReference>
<evidence type="ECO:0000313" key="4">
    <source>
        <dbReference type="Proteomes" id="UP000660262"/>
    </source>
</evidence>
<dbReference type="PANTHER" id="PTHR11177:SF317">
    <property type="entry name" value="CHITINASE 12-RELATED"/>
    <property type="match status" value="1"/>
</dbReference>
<evidence type="ECO:0000313" key="3">
    <source>
        <dbReference type="EMBL" id="GHP08576.1"/>
    </source>
</evidence>
<accession>A0A830HMC5</accession>
<evidence type="ECO:0000259" key="2">
    <source>
        <dbReference type="PROSITE" id="PS51910"/>
    </source>
</evidence>
<dbReference type="OrthoDB" id="73875at2759"/>
<keyword evidence="1" id="KW-1133">Transmembrane helix</keyword>
<dbReference type="InterPro" id="IPR001223">
    <property type="entry name" value="Glyco_hydro18_cat"/>
</dbReference>
<dbReference type="InterPro" id="IPR017853">
    <property type="entry name" value="GH"/>
</dbReference>
<keyword evidence="4" id="KW-1185">Reference proteome</keyword>
<keyword evidence="1" id="KW-0472">Membrane</keyword>
<dbReference type="EMBL" id="BNJQ01000021">
    <property type="protein sequence ID" value="GHP08576.1"/>
    <property type="molecule type" value="Genomic_DNA"/>
</dbReference>
<feature type="domain" description="GH18" evidence="2">
    <location>
        <begin position="58"/>
        <end position="391"/>
    </location>
</feature>
<dbReference type="GO" id="GO:0005576">
    <property type="term" value="C:extracellular region"/>
    <property type="evidence" value="ECO:0007669"/>
    <property type="project" value="TreeGrafter"/>
</dbReference>
<organism evidence="3 4">
    <name type="scientific">Pycnococcus provasolii</name>
    <dbReference type="NCBI Taxonomy" id="41880"/>
    <lineage>
        <taxon>Eukaryota</taxon>
        <taxon>Viridiplantae</taxon>
        <taxon>Chlorophyta</taxon>
        <taxon>Pseudoscourfieldiophyceae</taxon>
        <taxon>Pseudoscourfieldiales</taxon>
        <taxon>Pycnococcaceae</taxon>
        <taxon>Pycnococcus</taxon>
    </lineage>
</organism>
<sequence>MTAVLKTSELYSIRTGRRCCYSFAFVCSFGFVLLLVCLISTTISVSASVSAESAPQVIAVAAYLPEWRTRSINYDALFTHVTHAIFFSLEVDPKTGLPTAKDRLPNEQVLEEAQVAMRKANAAVASGVADVTPRAKRHAILCFGGNGRSAGFSAMAKNSKKRSKFVKALVKLLVKNKMTGVDYNWEYPGYDMRSGYLSDREVGADYDALAALVRDTREAFDKHNSDAASSNVPRLTEISVAYYPDGRQEKLLVKHGVAEYVNYMHAMAYDAQGPDGHSPMSLAERVVSQANSLFGKEHVGKVTLGLPFYGRDLRMSGWHTYEDIVQKFDPLDDSLDVVNDKKDGTIAFNGRSTIHAKTRLAIESGIGGVMIWEGGQDCRYLEVSRKVSSEETEVHKVTCPRGKKSSLMGALSDAIHTTTTKLKLEKRHTKTVRDDGEL</sequence>
<evidence type="ECO:0000256" key="1">
    <source>
        <dbReference type="SAM" id="Phobius"/>
    </source>
</evidence>
<name>A0A830HMC5_9CHLO</name>
<dbReference type="InterPro" id="IPR050314">
    <property type="entry name" value="Glycosyl_Hydrlase_18"/>
</dbReference>
<gene>
    <name evidence="3" type="ORF">PPROV_000731300</name>
</gene>
<dbReference type="SMART" id="SM00636">
    <property type="entry name" value="Glyco_18"/>
    <property type="match status" value="1"/>
</dbReference>
<dbReference type="Pfam" id="PF00704">
    <property type="entry name" value="Glyco_hydro_18"/>
    <property type="match status" value="1"/>
</dbReference>
<dbReference type="PROSITE" id="PS51910">
    <property type="entry name" value="GH18_2"/>
    <property type="match status" value="1"/>
</dbReference>
<keyword evidence="1" id="KW-0812">Transmembrane</keyword>
<feature type="transmembrane region" description="Helical" evidence="1">
    <location>
        <begin position="21"/>
        <end position="43"/>
    </location>
</feature>
<dbReference type="GO" id="GO:0008061">
    <property type="term" value="F:chitin binding"/>
    <property type="evidence" value="ECO:0007669"/>
    <property type="project" value="InterPro"/>
</dbReference>
<comment type="caution">
    <text evidence="3">The sequence shown here is derived from an EMBL/GenBank/DDBJ whole genome shotgun (WGS) entry which is preliminary data.</text>
</comment>
<protein>
    <submittedName>
        <fullName evidence="3">Chitinase-3-like protein 2</fullName>
    </submittedName>
</protein>
<reference evidence="3" key="1">
    <citation type="submission" date="2020-10" db="EMBL/GenBank/DDBJ databases">
        <title>Unveiling of a novel bifunctional photoreceptor, Dualchrome1, isolated from a cosmopolitan green alga.</title>
        <authorList>
            <person name="Suzuki S."/>
            <person name="Kawachi M."/>
        </authorList>
    </citation>
    <scope>NUCLEOTIDE SEQUENCE</scope>
    <source>
        <strain evidence="3">NIES 2893</strain>
    </source>
</reference>
<dbReference type="Gene3D" id="3.20.20.80">
    <property type="entry name" value="Glycosidases"/>
    <property type="match status" value="1"/>
</dbReference>
<dbReference type="AlphaFoldDB" id="A0A830HMC5"/>
<dbReference type="InterPro" id="IPR011583">
    <property type="entry name" value="Chitinase_II/V-like_cat"/>
</dbReference>
<proteinExistence type="predicted"/>
<dbReference type="GO" id="GO:0005975">
    <property type="term" value="P:carbohydrate metabolic process"/>
    <property type="evidence" value="ECO:0007669"/>
    <property type="project" value="InterPro"/>
</dbReference>
<dbReference type="GO" id="GO:0006032">
    <property type="term" value="P:chitin catabolic process"/>
    <property type="evidence" value="ECO:0007669"/>
    <property type="project" value="TreeGrafter"/>
</dbReference>
<dbReference type="SUPFAM" id="SSF51445">
    <property type="entry name" value="(Trans)glycosidases"/>
    <property type="match status" value="1"/>
</dbReference>
<dbReference type="PANTHER" id="PTHR11177">
    <property type="entry name" value="CHITINASE"/>
    <property type="match status" value="1"/>
</dbReference>